<evidence type="ECO:0000313" key="3">
    <source>
        <dbReference type="Proteomes" id="UP000605568"/>
    </source>
</evidence>
<evidence type="ECO:0000313" key="2">
    <source>
        <dbReference type="EMBL" id="GHH32303.1"/>
    </source>
</evidence>
<evidence type="ECO:0000256" key="1">
    <source>
        <dbReference type="SAM" id="MobiDB-lite"/>
    </source>
</evidence>
<organism evidence="2 3">
    <name type="scientific">Lentzea cavernae</name>
    <dbReference type="NCBI Taxonomy" id="2020703"/>
    <lineage>
        <taxon>Bacteria</taxon>
        <taxon>Bacillati</taxon>
        <taxon>Actinomycetota</taxon>
        <taxon>Actinomycetes</taxon>
        <taxon>Pseudonocardiales</taxon>
        <taxon>Pseudonocardiaceae</taxon>
        <taxon>Lentzea</taxon>
    </lineage>
</organism>
<reference evidence="3" key="1">
    <citation type="journal article" date="2019" name="Int. J. Syst. Evol. Microbiol.">
        <title>The Global Catalogue of Microorganisms (GCM) 10K type strain sequencing project: providing services to taxonomists for standard genome sequencing and annotation.</title>
        <authorList>
            <consortium name="The Broad Institute Genomics Platform"/>
            <consortium name="The Broad Institute Genome Sequencing Center for Infectious Disease"/>
            <person name="Wu L."/>
            <person name="Ma J."/>
        </authorList>
    </citation>
    <scope>NUCLEOTIDE SEQUENCE [LARGE SCALE GENOMIC DNA]</scope>
    <source>
        <strain evidence="3">CGMCC 4.7367</strain>
    </source>
</reference>
<dbReference type="Proteomes" id="UP000605568">
    <property type="component" value="Unassembled WGS sequence"/>
</dbReference>
<evidence type="ECO:0008006" key="4">
    <source>
        <dbReference type="Google" id="ProtNLM"/>
    </source>
</evidence>
<keyword evidence="3" id="KW-1185">Reference proteome</keyword>
<feature type="region of interest" description="Disordered" evidence="1">
    <location>
        <begin position="83"/>
        <end position="117"/>
    </location>
</feature>
<protein>
    <recommendedName>
        <fullName evidence="4">Luciferase-like monooxygenase</fullName>
    </recommendedName>
</protein>
<proteinExistence type="predicted"/>
<accession>A0ABQ3MCR2</accession>
<gene>
    <name evidence="2" type="ORF">GCM10017774_13010</name>
</gene>
<sequence>MSGRPRIGVILPHADLSGDPDELTTYGQEVERLGFSHIAAFDHVVGADPVVHQPWHAPYDIDTVIHEPFVTFGFLAAVRPRTRGSAGSGMDGSRPCLRGRHWTQPSRSSSRPPQALAAIRPASAWRAACG</sequence>
<dbReference type="InterPro" id="IPR036661">
    <property type="entry name" value="Luciferase-like_sf"/>
</dbReference>
<name>A0ABQ3MCR2_9PSEU</name>
<comment type="caution">
    <text evidence="2">The sequence shown here is derived from an EMBL/GenBank/DDBJ whole genome shotgun (WGS) entry which is preliminary data.</text>
</comment>
<feature type="compositionally biased region" description="Low complexity" evidence="1">
    <location>
        <begin position="105"/>
        <end position="117"/>
    </location>
</feature>
<dbReference type="EMBL" id="BNAR01000002">
    <property type="protein sequence ID" value="GHH32303.1"/>
    <property type="molecule type" value="Genomic_DNA"/>
</dbReference>
<dbReference type="Gene3D" id="3.20.20.30">
    <property type="entry name" value="Luciferase-like domain"/>
    <property type="match status" value="1"/>
</dbReference>